<evidence type="ECO:0000313" key="2">
    <source>
        <dbReference type="Proteomes" id="UP000019260"/>
    </source>
</evidence>
<proteinExistence type="predicted"/>
<dbReference type="HOGENOM" id="CLU_2939467_0_0_14"/>
<dbReference type="KEGG" id="smia:P344_01565"/>
<protein>
    <submittedName>
        <fullName evidence="1">Uncharacterized protein</fullName>
    </submittedName>
</protein>
<name>W0GNS0_9MOLU</name>
<accession>W0GNS0</accession>
<dbReference type="Proteomes" id="UP000019260">
    <property type="component" value="Chromosome"/>
</dbReference>
<dbReference type="AlphaFoldDB" id="W0GNS0"/>
<reference evidence="1 2" key="1">
    <citation type="submission" date="2013-09" db="EMBL/GenBank/DDBJ databases">
        <title>Complete genome sequence of Spiroplasma mirum suckling mouse cataract agent.</title>
        <authorList>
            <person name="Landry C.A."/>
            <person name="Bastian F.O."/>
            <person name="Thune R.L."/>
        </authorList>
    </citation>
    <scope>NUCLEOTIDE SEQUENCE [LARGE SCALE GENOMIC DNA]</scope>
    <source>
        <strain evidence="1 2">SMCA</strain>
    </source>
</reference>
<keyword evidence="2" id="KW-1185">Reference proteome</keyword>
<gene>
    <name evidence="1" type="ORF">P344_01565</name>
</gene>
<evidence type="ECO:0000313" key="1">
    <source>
        <dbReference type="EMBL" id="AHI57678.1"/>
    </source>
</evidence>
<organism evidence="1 2">
    <name type="scientific">Spiroplasma mirum ATCC 29335</name>
    <dbReference type="NCBI Taxonomy" id="838561"/>
    <lineage>
        <taxon>Bacteria</taxon>
        <taxon>Bacillati</taxon>
        <taxon>Mycoplasmatota</taxon>
        <taxon>Mollicutes</taxon>
        <taxon>Entomoplasmatales</taxon>
        <taxon>Spiroplasmataceae</taxon>
        <taxon>Spiroplasma</taxon>
    </lineage>
</organism>
<sequence>MRKEVTTNSLVTIDDALVCKYCQNNIENIKVFLRTRVFPNLWNEKLLLLPLAEGAKFCQE</sequence>
<dbReference type="PATRIC" id="fig|838561.3.peg.298"/>
<dbReference type="EMBL" id="CP006720">
    <property type="protein sequence ID" value="AHI57678.1"/>
    <property type="molecule type" value="Genomic_DNA"/>
</dbReference>
<dbReference type="RefSeq" id="WP_025317072.1">
    <property type="nucleotide sequence ID" value="NZ_CP002082.1"/>
</dbReference>
<dbReference type="STRING" id="838561.P344_01565"/>
<dbReference type="KEGG" id="smir:SMM_0257"/>